<feature type="compositionally biased region" description="Basic residues" evidence="1">
    <location>
        <begin position="61"/>
        <end position="80"/>
    </location>
</feature>
<keyword evidence="2" id="KW-0032">Aminotransferase</keyword>
<keyword evidence="2" id="KW-0808">Transferase</keyword>
<evidence type="ECO:0000256" key="1">
    <source>
        <dbReference type="SAM" id="MobiDB-lite"/>
    </source>
</evidence>
<dbReference type="EC" id="2.6.1.57" evidence="2"/>
<dbReference type="AlphaFoldDB" id="A0A6J4SF88"/>
<feature type="region of interest" description="Disordered" evidence="1">
    <location>
        <begin position="1"/>
        <end position="92"/>
    </location>
</feature>
<organism evidence="2">
    <name type="scientific">uncultured Solirubrobacteraceae bacterium</name>
    <dbReference type="NCBI Taxonomy" id="1162706"/>
    <lineage>
        <taxon>Bacteria</taxon>
        <taxon>Bacillati</taxon>
        <taxon>Actinomycetota</taxon>
        <taxon>Thermoleophilia</taxon>
        <taxon>Solirubrobacterales</taxon>
        <taxon>Solirubrobacteraceae</taxon>
        <taxon>environmental samples</taxon>
    </lineage>
</organism>
<gene>
    <name evidence="2" type="ORF">AVDCRST_MAG85-1220</name>
</gene>
<dbReference type="GO" id="GO:0008483">
    <property type="term" value="F:transaminase activity"/>
    <property type="evidence" value="ECO:0007669"/>
    <property type="project" value="UniProtKB-KW"/>
</dbReference>
<evidence type="ECO:0000313" key="2">
    <source>
        <dbReference type="EMBL" id="CAA9490892.1"/>
    </source>
</evidence>
<reference evidence="2" key="1">
    <citation type="submission" date="2020-02" db="EMBL/GenBank/DDBJ databases">
        <authorList>
            <person name="Meier V. D."/>
        </authorList>
    </citation>
    <scope>NUCLEOTIDE SEQUENCE</scope>
    <source>
        <strain evidence="2">AVDCRST_MAG85</strain>
    </source>
</reference>
<protein>
    <submittedName>
        <fullName evidence="2">Aromatic-amino-acid aminotransferase</fullName>
        <ecNumber evidence="2">2.6.1.57</ecNumber>
    </submittedName>
</protein>
<feature type="compositionally biased region" description="Basic and acidic residues" evidence="1">
    <location>
        <begin position="1"/>
        <end position="11"/>
    </location>
</feature>
<proteinExistence type="predicted"/>
<sequence length="92" mass="10362">DHRRHSQDPGVRRRREARGASPRHPARDRAVRGPVRLAHAGHEVLGHARPDGGHRPARDHLARRRPARHQHVPHRRLRRAHAPDGAPAAGAR</sequence>
<accession>A0A6J4SF88</accession>
<feature type="non-terminal residue" evidence="2">
    <location>
        <position position="92"/>
    </location>
</feature>
<feature type="compositionally biased region" description="Low complexity" evidence="1">
    <location>
        <begin position="83"/>
        <end position="92"/>
    </location>
</feature>
<name>A0A6J4SF88_9ACTN</name>
<feature type="compositionally biased region" description="Basic and acidic residues" evidence="1">
    <location>
        <begin position="40"/>
        <end position="60"/>
    </location>
</feature>
<feature type="non-terminal residue" evidence="2">
    <location>
        <position position="1"/>
    </location>
</feature>
<dbReference type="EMBL" id="CADCVT010000134">
    <property type="protein sequence ID" value="CAA9490892.1"/>
    <property type="molecule type" value="Genomic_DNA"/>
</dbReference>